<sequence>MSLGSWYLSRGRIDRPTFWLKYFLPLAVLGIVASVLDVALFGGEATATTTSTSASVSFDTGGPITLVVTLLTLVPSISSAVTRLHDTGRSAWWLLIALVPIAGFIVLIVFWALAGDAQPNKYGPPTGNTRGYPDPGYPQASYGV</sequence>
<proteinExistence type="predicted"/>
<evidence type="ECO:0000256" key="2">
    <source>
        <dbReference type="SAM" id="Phobius"/>
    </source>
</evidence>
<evidence type="ECO:0000313" key="4">
    <source>
        <dbReference type="Proteomes" id="UP000198863"/>
    </source>
</evidence>
<dbReference type="Pfam" id="PF05656">
    <property type="entry name" value="DUF805"/>
    <property type="match status" value="1"/>
</dbReference>
<dbReference type="EMBL" id="FNCF01000001">
    <property type="protein sequence ID" value="SDF65065.1"/>
    <property type="molecule type" value="Genomic_DNA"/>
</dbReference>
<name>A0A1G7MTC7_9ACTN</name>
<keyword evidence="4" id="KW-1185">Reference proteome</keyword>
<evidence type="ECO:0000256" key="1">
    <source>
        <dbReference type="SAM" id="MobiDB-lite"/>
    </source>
</evidence>
<keyword evidence="2" id="KW-0472">Membrane</keyword>
<feature type="transmembrane region" description="Helical" evidence="2">
    <location>
        <begin position="61"/>
        <end position="81"/>
    </location>
</feature>
<organism evidence="3 4">
    <name type="scientific">Klenkia brasiliensis</name>
    <dbReference type="NCBI Taxonomy" id="333142"/>
    <lineage>
        <taxon>Bacteria</taxon>
        <taxon>Bacillati</taxon>
        <taxon>Actinomycetota</taxon>
        <taxon>Actinomycetes</taxon>
        <taxon>Geodermatophilales</taxon>
        <taxon>Geodermatophilaceae</taxon>
        <taxon>Klenkia</taxon>
    </lineage>
</organism>
<dbReference type="PANTHER" id="PTHR34980:SF2">
    <property type="entry name" value="INNER MEMBRANE PROTEIN YHAH-RELATED"/>
    <property type="match status" value="1"/>
</dbReference>
<feature type="transmembrane region" description="Helical" evidence="2">
    <location>
        <begin position="20"/>
        <end position="41"/>
    </location>
</feature>
<dbReference type="InterPro" id="IPR008523">
    <property type="entry name" value="DUF805"/>
</dbReference>
<keyword evidence="2" id="KW-1133">Transmembrane helix</keyword>
<reference evidence="4" key="1">
    <citation type="submission" date="2016-10" db="EMBL/GenBank/DDBJ databases">
        <authorList>
            <person name="Varghese N."/>
            <person name="Submissions S."/>
        </authorList>
    </citation>
    <scope>NUCLEOTIDE SEQUENCE [LARGE SCALE GENOMIC DNA]</scope>
    <source>
        <strain evidence="4">DSM 44526</strain>
    </source>
</reference>
<dbReference type="Proteomes" id="UP000198863">
    <property type="component" value="Unassembled WGS sequence"/>
</dbReference>
<dbReference type="RefSeq" id="WP_091058401.1">
    <property type="nucleotide sequence ID" value="NZ_FNCF01000001.1"/>
</dbReference>
<gene>
    <name evidence="3" type="ORF">SAMN05660324_0777</name>
</gene>
<feature type="region of interest" description="Disordered" evidence="1">
    <location>
        <begin position="123"/>
        <end position="144"/>
    </location>
</feature>
<evidence type="ECO:0000313" key="3">
    <source>
        <dbReference type="EMBL" id="SDF65065.1"/>
    </source>
</evidence>
<dbReference type="PANTHER" id="PTHR34980">
    <property type="entry name" value="INNER MEMBRANE PROTEIN-RELATED-RELATED"/>
    <property type="match status" value="1"/>
</dbReference>
<dbReference type="GO" id="GO:0005886">
    <property type="term" value="C:plasma membrane"/>
    <property type="evidence" value="ECO:0007669"/>
    <property type="project" value="TreeGrafter"/>
</dbReference>
<accession>A0A1G7MTC7</accession>
<dbReference type="OrthoDB" id="9812349at2"/>
<feature type="transmembrane region" description="Helical" evidence="2">
    <location>
        <begin position="93"/>
        <end position="114"/>
    </location>
</feature>
<protein>
    <submittedName>
        <fullName evidence="3">Uncharacterized membrane protein YhaH, DUF805 family</fullName>
    </submittedName>
</protein>
<dbReference type="AlphaFoldDB" id="A0A1G7MTC7"/>
<keyword evidence="2" id="KW-0812">Transmembrane</keyword>